<comment type="caution">
    <text evidence="2">The sequence shown here is derived from an EMBL/GenBank/DDBJ whole genome shotgun (WGS) entry which is preliminary data.</text>
</comment>
<keyword evidence="1" id="KW-1133">Transmembrane helix</keyword>
<keyword evidence="1" id="KW-0812">Transmembrane</keyword>
<dbReference type="Proteomes" id="UP001203004">
    <property type="component" value="Unassembled WGS sequence"/>
</dbReference>
<dbReference type="RefSeq" id="WP_249102172.1">
    <property type="nucleotide sequence ID" value="NZ_JAMAST010000015.1"/>
</dbReference>
<dbReference type="EMBL" id="JAMAST010000015">
    <property type="protein sequence ID" value="MCL1632443.1"/>
    <property type="molecule type" value="Genomic_DNA"/>
</dbReference>
<feature type="transmembrane region" description="Helical" evidence="1">
    <location>
        <begin position="29"/>
        <end position="49"/>
    </location>
</feature>
<keyword evidence="1" id="KW-0472">Membrane</keyword>
<evidence type="ECO:0000313" key="3">
    <source>
        <dbReference type="Proteomes" id="UP001203004"/>
    </source>
</evidence>
<name>A0ABT0MCZ5_9BACL</name>
<gene>
    <name evidence="2" type="ORF">M3N64_10985</name>
</gene>
<protein>
    <submittedName>
        <fullName evidence="2">Uncharacterized protein</fullName>
    </submittedName>
</protein>
<keyword evidence="3" id="KW-1185">Reference proteome</keyword>
<accession>A0ABT0MCZ5</accession>
<proteinExistence type="predicted"/>
<feature type="transmembrane region" description="Helical" evidence="1">
    <location>
        <begin position="7"/>
        <end position="23"/>
    </location>
</feature>
<organism evidence="2 3">
    <name type="scientific">Sporolactobacillus mangiferae</name>
    <dbReference type="NCBI Taxonomy" id="2940498"/>
    <lineage>
        <taxon>Bacteria</taxon>
        <taxon>Bacillati</taxon>
        <taxon>Bacillota</taxon>
        <taxon>Bacilli</taxon>
        <taxon>Bacillales</taxon>
        <taxon>Sporolactobacillaceae</taxon>
        <taxon>Sporolactobacillus</taxon>
    </lineage>
</organism>
<reference evidence="2 3" key="1">
    <citation type="submission" date="2022-05" db="EMBL/GenBank/DDBJ databases">
        <title>Sporolactobacillus sp nov CPB3-1, isolated from tree bark (Mangifera indica L.).</title>
        <authorList>
            <person name="Phuengjayaem S."/>
            <person name="Tanasupawat S."/>
        </authorList>
    </citation>
    <scope>NUCLEOTIDE SEQUENCE [LARGE SCALE GENOMIC DNA]</scope>
    <source>
        <strain evidence="2 3">CPB3-1</strain>
    </source>
</reference>
<evidence type="ECO:0000256" key="1">
    <source>
        <dbReference type="SAM" id="Phobius"/>
    </source>
</evidence>
<sequence length="54" mass="5899">MKHSTGYIIGSLLFVLSLIMFHYDSFGSAAALSLFIAALFVIVISELSMKMGKK</sequence>
<evidence type="ECO:0000313" key="2">
    <source>
        <dbReference type="EMBL" id="MCL1632443.1"/>
    </source>
</evidence>